<sequence>MFLSRALEKILSDKEVKRAQHSQLRKTCQVALDEIKVELEKQKDGSVVVPKANFIEADKYFLPFELACQSKSPRMVSTSLDCLQVRYTFL</sequence>
<reference evidence="2" key="1">
    <citation type="journal article" date="2021" name="Cell">
        <title>Tracing the genetic footprints of vertebrate landing in non-teleost ray-finned fishes.</title>
        <authorList>
            <person name="Bi X."/>
            <person name="Wang K."/>
            <person name="Yang L."/>
            <person name="Pan H."/>
            <person name="Jiang H."/>
            <person name="Wei Q."/>
            <person name="Fang M."/>
            <person name="Yu H."/>
            <person name="Zhu C."/>
            <person name="Cai Y."/>
            <person name="He Y."/>
            <person name="Gan X."/>
            <person name="Zeng H."/>
            <person name="Yu D."/>
            <person name="Zhu Y."/>
            <person name="Jiang H."/>
            <person name="Qiu Q."/>
            <person name="Yang H."/>
            <person name="Zhang Y.E."/>
            <person name="Wang W."/>
            <person name="Zhu M."/>
            <person name="He S."/>
            <person name="Zhang G."/>
        </authorList>
    </citation>
    <scope>NUCLEOTIDE SEQUENCE</scope>
    <source>
        <strain evidence="2">Pddl_001</strain>
    </source>
</reference>
<name>A0ABS2YPT2_POLSP</name>
<feature type="domain" description="Mon2/Sec7/BIG1-like dimerisation and cyclophilin-binding" evidence="1">
    <location>
        <begin position="15"/>
        <end position="84"/>
    </location>
</feature>
<dbReference type="InterPro" id="IPR032629">
    <property type="entry name" value="DCB_dom"/>
</dbReference>
<protein>
    <submittedName>
        <fullName evidence="2">BIG2 protein</fullName>
    </submittedName>
</protein>
<proteinExistence type="predicted"/>
<evidence type="ECO:0000259" key="1">
    <source>
        <dbReference type="Pfam" id="PF16213"/>
    </source>
</evidence>
<dbReference type="Pfam" id="PF16213">
    <property type="entry name" value="DCB"/>
    <property type="match status" value="1"/>
</dbReference>
<evidence type="ECO:0000313" key="3">
    <source>
        <dbReference type="Proteomes" id="UP001166093"/>
    </source>
</evidence>
<keyword evidence="3" id="KW-1185">Reference proteome</keyword>
<dbReference type="Proteomes" id="UP001166093">
    <property type="component" value="Unassembled WGS sequence"/>
</dbReference>
<feature type="non-terminal residue" evidence="2">
    <location>
        <position position="1"/>
    </location>
</feature>
<comment type="caution">
    <text evidence="2">The sequence shown here is derived from an EMBL/GenBank/DDBJ whole genome shotgun (WGS) entry which is preliminary data.</text>
</comment>
<feature type="non-terminal residue" evidence="2">
    <location>
        <position position="90"/>
    </location>
</feature>
<dbReference type="EMBL" id="JAAWVQ010176075">
    <property type="protein sequence ID" value="MBN3288475.1"/>
    <property type="molecule type" value="Genomic_DNA"/>
</dbReference>
<accession>A0ABS2YPT2</accession>
<evidence type="ECO:0000313" key="2">
    <source>
        <dbReference type="EMBL" id="MBN3288475.1"/>
    </source>
</evidence>
<gene>
    <name evidence="2" type="primary">Arfgef2_1</name>
    <name evidence="2" type="ORF">GTO93_0014532</name>
</gene>
<organism evidence="2 3">
    <name type="scientific">Polyodon spathula</name>
    <name type="common">North American paddlefish</name>
    <name type="synonym">Squalus spathula</name>
    <dbReference type="NCBI Taxonomy" id="7913"/>
    <lineage>
        <taxon>Eukaryota</taxon>
        <taxon>Metazoa</taxon>
        <taxon>Chordata</taxon>
        <taxon>Craniata</taxon>
        <taxon>Vertebrata</taxon>
        <taxon>Euteleostomi</taxon>
        <taxon>Actinopterygii</taxon>
        <taxon>Chondrostei</taxon>
        <taxon>Acipenseriformes</taxon>
        <taxon>Polyodontidae</taxon>
        <taxon>Polyodon</taxon>
    </lineage>
</organism>